<reference evidence="1" key="1">
    <citation type="journal article" date="2017" name="Nature">
        <title>The sunflower genome provides insights into oil metabolism, flowering and Asterid evolution.</title>
        <authorList>
            <person name="Badouin H."/>
            <person name="Gouzy J."/>
            <person name="Grassa C.J."/>
            <person name="Murat F."/>
            <person name="Staton S.E."/>
            <person name="Cottret L."/>
            <person name="Lelandais-Briere C."/>
            <person name="Owens G.L."/>
            <person name="Carrere S."/>
            <person name="Mayjonade B."/>
            <person name="Legrand L."/>
            <person name="Gill N."/>
            <person name="Kane N.C."/>
            <person name="Bowers J.E."/>
            <person name="Hubner S."/>
            <person name="Bellec A."/>
            <person name="Berard A."/>
            <person name="Berges H."/>
            <person name="Blanchet N."/>
            <person name="Boniface M.C."/>
            <person name="Brunel D."/>
            <person name="Catrice O."/>
            <person name="Chaidir N."/>
            <person name="Claudel C."/>
            <person name="Donnadieu C."/>
            <person name="Faraut T."/>
            <person name="Fievet G."/>
            <person name="Helmstetter N."/>
            <person name="King M."/>
            <person name="Knapp S.J."/>
            <person name="Lai Z."/>
            <person name="Le Paslier M.C."/>
            <person name="Lippi Y."/>
            <person name="Lorenzon L."/>
            <person name="Mandel J.R."/>
            <person name="Marage G."/>
            <person name="Marchand G."/>
            <person name="Marquand E."/>
            <person name="Bret-Mestries E."/>
            <person name="Morien E."/>
            <person name="Nambeesan S."/>
            <person name="Nguyen T."/>
            <person name="Pegot-Espagnet P."/>
            <person name="Pouilly N."/>
            <person name="Raftis F."/>
            <person name="Sallet E."/>
            <person name="Schiex T."/>
            <person name="Thomas J."/>
            <person name="Vandecasteele C."/>
            <person name="Vares D."/>
            <person name="Vear F."/>
            <person name="Vautrin S."/>
            <person name="Crespi M."/>
            <person name="Mangin B."/>
            <person name="Burke J.M."/>
            <person name="Salse J."/>
            <person name="Munos S."/>
            <person name="Vincourt P."/>
            <person name="Rieseberg L.H."/>
            <person name="Langlade N.B."/>
        </authorList>
    </citation>
    <scope>NUCLEOTIDE SEQUENCE</scope>
    <source>
        <tissue evidence="1">Leaves</tissue>
    </source>
</reference>
<proteinExistence type="predicted"/>
<dbReference type="EMBL" id="MNCJ02000325">
    <property type="protein sequence ID" value="KAF5786595.1"/>
    <property type="molecule type" value="Genomic_DNA"/>
</dbReference>
<comment type="caution">
    <text evidence="1">The sequence shown here is derived from an EMBL/GenBank/DDBJ whole genome shotgun (WGS) entry which is preliminary data.</text>
</comment>
<protein>
    <submittedName>
        <fullName evidence="1">Uncharacterized protein</fullName>
    </submittedName>
</protein>
<dbReference type="Gramene" id="mRNA:HanXRQr2_Chr10g0442821">
    <property type="protein sequence ID" value="mRNA:HanXRQr2_Chr10g0442821"/>
    <property type="gene ID" value="HanXRQr2_Chr10g0442821"/>
</dbReference>
<dbReference type="Proteomes" id="UP000215914">
    <property type="component" value="Unassembled WGS sequence"/>
</dbReference>
<sequence length="44" mass="5151">MDLMFVDRVFLMGLFLGKGFKKGWILTAHFPFTLFLSSPCLRLR</sequence>
<accession>A0A9K3HYA3</accession>
<organism evidence="1 2">
    <name type="scientific">Helianthus annuus</name>
    <name type="common">Common sunflower</name>
    <dbReference type="NCBI Taxonomy" id="4232"/>
    <lineage>
        <taxon>Eukaryota</taxon>
        <taxon>Viridiplantae</taxon>
        <taxon>Streptophyta</taxon>
        <taxon>Embryophyta</taxon>
        <taxon>Tracheophyta</taxon>
        <taxon>Spermatophyta</taxon>
        <taxon>Magnoliopsida</taxon>
        <taxon>eudicotyledons</taxon>
        <taxon>Gunneridae</taxon>
        <taxon>Pentapetalae</taxon>
        <taxon>asterids</taxon>
        <taxon>campanulids</taxon>
        <taxon>Asterales</taxon>
        <taxon>Asteraceae</taxon>
        <taxon>Asteroideae</taxon>
        <taxon>Heliantheae alliance</taxon>
        <taxon>Heliantheae</taxon>
        <taxon>Helianthus</taxon>
    </lineage>
</organism>
<evidence type="ECO:0000313" key="2">
    <source>
        <dbReference type="Proteomes" id="UP000215914"/>
    </source>
</evidence>
<keyword evidence="2" id="KW-1185">Reference proteome</keyword>
<gene>
    <name evidence="1" type="ORF">HanXRQr2_Chr10g0442821</name>
</gene>
<reference evidence="1" key="2">
    <citation type="submission" date="2020-06" db="EMBL/GenBank/DDBJ databases">
        <title>Helianthus annuus Genome sequencing and assembly Release 2.</title>
        <authorList>
            <person name="Gouzy J."/>
            <person name="Langlade N."/>
            <person name="Munos S."/>
        </authorList>
    </citation>
    <scope>NUCLEOTIDE SEQUENCE</scope>
    <source>
        <tissue evidence="1">Leaves</tissue>
    </source>
</reference>
<name>A0A9K3HYA3_HELAN</name>
<dbReference type="AlphaFoldDB" id="A0A9K3HYA3"/>
<evidence type="ECO:0000313" key="1">
    <source>
        <dbReference type="EMBL" id="KAF5786595.1"/>
    </source>
</evidence>